<name>A0A2W1NVD9_PAEXE</name>
<comment type="caution">
    <text evidence="7">The sequence shown here is derived from an EMBL/GenBank/DDBJ whole genome shotgun (WGS) entry which is preliminary data.</text>
</comment>
<keyword evidence="3" id="KW-0804">Transcription</keyword>
<dbReference type="InterPro" id="IPR018062">
    <property type="entry name" value="HTH_AraC-typ_CS"/>
</dbReference>
<dbReference type="InterPro" id="IPR009057">
    <property type="entry name" value="Homeodomain-like_sf"/>
</dbReference>
<dbReference type="PRINTS" id="PR00032">
    <property type="entry name" value="HTHARAC"/>
</dbReference>
<accession>A0A2W1NVD9</accession>
<dbReference type="SUPFAM" id="SSF46689">
    <property type="entry name" value="Homeodomain-like"/>
    <property type="match status" value="2"/>
</dbReference>
<dbReference type="InterPro" id="IPR001789">
    <property type="entry name" value="Sig_transdc_resp-reg_receiver"/>
</dbReference>
<reference evidence="7" key="1">
    <citation type="submission" date="2018-06" db="EMBL/GenBank/DDBJ databases">
        <title>Paenibacillus xerothermodurans sp. nov. an extremely dry heat resistant spore forming bacterium isolated from the soil of Cape Canaveral, Florida.</title>
        <authorList>
            <person name="Seuylemezian A."/>
            <person name="Kaur N."/>
            <person name="Patil P."/>
            <person name="Patil P."/>
            <person name="Mayilraj S."/>
            <person name="Vaishampayan P."/>
        </authorList>
    </citation>
    <scope>NUCLEOTIDE SEQUENCE [LARGE SCALE GENOMIC DNA]</scope>
    <source>
        <strain evidence="7">ATCC 27380</strain>
    </source>
</reference>
<dbReference type="CDD" id="cd17536">
    <property type="entry name" value="REC_YesN-like"/>
    <property type="match status" value="1"/>
</dbReference>
<keyword evidence="1" id="KW-0805">Transcription regulation</keyword>
<dbReference type="RefSeq" id="WP_089198877.1">
    <property type="nucleotide sequence ID" value="NZ_NHRJ02000002.1"/>
</dbReference>
<dbReference type="EMBL" id="NHRJ02000002">
    <property type="protein sequence ID" value="PZE21736.1"/>
    <property type="molecule type" value="Genomic_DNA"/>
</dbReference>
<dbReference type="PROSITE" id="PS00041">
    <property type="entry name" value="HTH_ARAC_FAMILY_1"/>
    <property type="match status" value="1"/>
</dbReference>
<dbReference type="GO" id="GO:0043565">
    <property type="term" value="F:sequence-specific DNA binding"/>
    <property type="evidence" value="ECO:0007669"/>
    <property type="project" value="InterPro"/>
</dbReference>
<evidence type="ECO:0000313" key="7">
    <source>
        <dbReference type="EMBL" id="PZE21736.1"/>
    </source>
</evidence>
<feature type="domain" description="Response regulatory" evidence="6">
    <location>
        <begin position="2"/>
        <end position="118"/>
    </location>
</feature>
<dbReference type="SMART" id="SM00342">
    <property type="entry name" value="HTH_ARAC"/>
    <property type="match status" value="1"/>
</dbReference>
<dbReference type="InterPro" id="IPR011006">
    <property type="entry name" value="CheY-like_superfamily"/>
</dbReference>
<evidence type="ECO:0000256" key="1">
    <source>
        <dbReference type="ARBA" id="ARBA00023015"/>
    </source>
</evidence>
<sequence length="470" mass="54529">MKICIVDDEKEVRLSIIQKLKTLFPLAEIFDAGFGRDALAQITVVQPDLVFMDIRMPEMDGLAILRALRPLYPDLQVVILSGYDDFEYARQALHLGATGYLLKPADRDELRDIVHKVQLDMQDRFMKEIEGHLRRLSAQYIFVHDILCYNTSLWFDERRYKAIYFGNTDALRKRWQENAGDILATFSINFDYGGAIVQQQPGAGSAGFRAKEDFATALIAGIERWESERFFDGVREDSLARGKARKDAHKQAAQRRQDILAAAKTGNYEQLKSALEEWLGYLEDLDFTSLRKECVNLMALLDEGLSKPDVVFLEEEKIHYWWQWVAKHKTWVELRERIRHFVLDGIYAVLRLESQPSLHWFEQALQLVDTSHDANLSLESVAEVVGVHPVTLSRIFKQQTGVNFVRYIVRRRMKHAQYMLLNTDKKINEIAEEIGYVDHRYFRTLFKKEFGLTPSEFRKQHGNSTADEAD</sequence>
<dbReference type="SMART" id="SM00448">
    <property type="entry name" value="REC"/>
    <property type="match status" value="1"/>
</dbReference>
<feature type="domain" description="HTH araC/xylS-type" evidence="5">
    <location>
        <begin position="362"/>
        <end position="460"/>
    </location>
</feature>
<feature type="modified residue" description="4-aspartylphosphate" evidence="4">
    <location>
        <position position="53"/>
    </location>
</feature>
<organism evidence="7 8">
    <name type="scientific">Paenibacillus xerothermodurans</name>
    <dbReference type="NCBI Taxonomy" id="1977292"/>
    <lineage>
        <taxon>Bacteria</taxon>
        <taxon>Bacillati</taxon>
        <taxon>Bacillota</taxon>
        <taxon>Bacilli</taxon>
        <taxon>Bacillales</taxon>
        <taxon>Paenibacillaceae</taxon>
        <taxon>Paenibacillus</taxon>
    </lineage>
</organism>
<protein>
    <submittedName>
        <fullName evidence="7">Response regulator</fullName>
    </submittedName>
</protein>
<evidence type="ECO:0000313" key="8">
    <source>
        <dbReference type="Proteomes" id="UP000214746"/>
    </source>
</evidence>
<dbReference type="PROSITE" id="PS50110">
    <property type="entry name" value="RESPONSE_REGULATORY"/>
    <property type="match status" value="1"/>
</dbReference>
<evidence type="ECO:0000259" key="6">
    <source>
        <dbReference type="PROSITE" id="PS50110"/>
    </source>
</evidence>
<dbReference type="OrthoDB" id="2660749at2"/>
<dbReference type="Pfam" id="PF12833">
    <property type="entry name" value="HTH_18"/>
    <property type="match status" value="1"/>
</dbReference>
<dbReference type="Gene3D" id="3.40.50.2300">
    <property type="match status" value="1"/>
</dbReference>
<dbReference type="AlphaFoldDB" id="A0A2W1NVD9"/>
<dbReference type="PROSITE" id="PS01124">
    <property type="entry name" value="HTH_ARAC_FAMILY_2"/>
    <property type="match status" value="1"/>
</dbReference>
<evidence type="ECO:0000256" key="4">
    <source>
        <dbReference type="PROSITE-ProRule" id="PRU00169"/>
    </source>
</evidence>
<dbReference type="Gene3D" id="1.10.10.60">
    <property type="entry name" value="Homeodomain-like"/>
    <property type="match status" value="2"/>
</dbReference>
<dbReference type="Pfam" id="PF00072">
    <property type="entry name" value="Response_reg"/>
    <property type="match status" value="1"/>
</dbReference>
<dbReference type="SUPFAM" id="SSF52172">
    <property type="entry name" value="CheY-like"/>
    <property type="match status" value="1"/>
</dbReference>
<dbReference type="GO" id="GO:0003700">
    <property type="term" value="F:DNA-binding transcription factor activity"/>
    <property type="evidence" value="ECO:0007669"/>
    <property type="project" value="InterPro"/>
</dbReference>
<keyword evidence="2" id="KW-0238">DNA-binding</keyword>
<dbReference type="Proteomes" id="UP000214746">
    <property type="component" value="Unassembled WGS sequence"/>
</dbReference>
<dbReference type="GO" id="GO:0000160">
    <property type="term" value="P:phosphorelay signal transduction system"/>
    <property type="evidence" value="ECO:0007669"/>
    <property type="project" value="InterPro"/>
</dbReference>
<gene>
    <name evidence="7" type="ORF">CBW46_004790</name>
</gene>
<keyword evidence="8" id="KW-1185">Reference proteome</keyword>
<proteinExistence type="predicted"/>
<dbReference type="PANTHER" id="PTHR43280:SF2">
    <property type="entry name" value="HTH-TYPE TRANSCRIPTIONAL REGULATOR EXSA"/>
    <property type="match status" value="1"/>
</dbReference>
<keyword evidence="4" id="KW-0597">Phosphoprotein</keyword>
<evidence type="ECO:0000259" key="5">
    <source>
        <dbReference type="PROSITE" id="PS01124"/>
    </source>
</evidence>
<dbReference type="InterPro" id="IPR018060">
    <property type="entry name" value="HTH_AraC"/>
</dbReference>
<evidence type="ECO:0000256" key="3">
    <source>
        <dbReference type="ARBA" id="ARBA00023163"/>
    </source>
</evidence>
<dbReference type="PANTHER" id="PTHR43280">
    <property type="entry name" value="ARAC-FAMILY TRANSCRIPTIONAL REGULATOR"/>
    <property type="match status" value="1"/>
</dbReference>
<evidence type="ECO:0000256" key="2">
    <source>
        <dbReference type="ARBA" id="ARBA00023125"/>
    </source>
</evidence>
<dbReference type="InterPro" id="IPR020449">
    <property type="entry name" value="Tscrpt_reg_AraC-type_HTH"/>
</dbReference>